<sequence length="57" mass="6434">MIVSSLIMMIVSFTLYMAVCNPETKETNWKEEVCAFTFFAGVILLLVGCILWVVSKL</sequence>
<protein>
    <submittedName>
        <fullName evidence="2">Uncharacterized protein</fullName>
    </submittedName>
</protein>
<gene>
    <name evidence="2" type="ORF">UFOVP577_24</name>
</gene>
<keyword evidence="1" id="KW-0472">Membrane</keyword>
<keyword evidence="1" id="KW-0812">Transmembrane</keyword>
<reference evidence="2" key="1">
    <citation type="submission" date="2020-04" db="EMBL/GenBank/DDBJ databases">
        <authorList>
            <person name="Chiriac C."/>
            <person name="Salcher M."/>
            <person name="Ghai R."/>
            <person name="Kavagutti S V."/>
        </authorList>
    </citation>
    <scope>NUCLEOTIDE SEQUENCE</scope>
</reference>
<accession>A0A6J5MWI7</accession>
<name>A0A6J5MWI7_9CAUD</name>
<dbReference type="EMBL" id="LR796547">
    <property type="protein sequence ID" value="CAB4150702.1"/>
    <property type="molecule type" value="Genomic_DNA"/>
</dbReference>
<feature type="transmembrane region" description="Helical" evidence="1">
    <location>
        <begin position="36"/>
        <end position="54"/>
    </location>
</feature>
<keyword evidence="1" id="KW-1133">Transmembrane helix</keyword>
<organism evidence="2">
    <name type="scientific">uncultured Caudovirales phage</name>
    <dbReference type="NCBI Taxonomy" id="2100421"/>
    <lineage>
        <taxon>Viruses</taxon>
        <taxon>Duplodnaviria</taxon>
        <taxon>Heunggongvirae</taxon>
        <taxon>Uroviricota</taxon>
        <taxon>Caudoviricetes</taxon>
        <taxon>Peduoviridae</taxon>
        <taxon>Maltschvirus</taxon>
        <taxon>Maltschvirus maltsch</taxon>
    </lineage>
</organism>
<evidence type="ECO:0000256" key="1">
    <source>
        <dbReference type="SAM" id="Phobius"/>
    </source>
</evidence>
<proteinExistence type="predicted"/>
<evidence type="ECO:0000313" key="2">
    <source>
        <dbReference type="EMBL" id="CAB4150702.1"/>
    </source>
</evidence>